<dbReference type="Proteomes" id="UP001235064">
    <property type="component" value="Unassembled WGS sequence"/>
</dbReference>
<evidence type="ECO:0000313" key="2">
    <source>
        <dbReference type="Proteomes" id="UP001235064"/>
    </source>
</evidence>
<comment type="caution">
    <text evidence="1">The sequence shown here is derived from an EMBL/GenBank/DDBJ whole genome shotgun (WGS) entry which is preliminary data.</text>
</comment>
<reference evidence="1 2" key="1">
    <citation type="submission" date="2023-06" db="EMBL/GenBank/DDBJ databases">
        <title>Microbacterium sp. nov., isolated from a waste landfill.</title>
        <authorList>
            <person name="Wen W."/>
        </authorList>
    </citation>
    <scope>NUCLEOTIDE SEQUENCE [LARGE SCALE GENOMIC DNA]</scope>
    <source>
        <strain evidence="1 2">ASV49</strain>
    </source>
</reference>
<dbReference type="InterPro" id="IPR002213">
    <property type="entry name" value="UDP_glucos_trans"/>
</dbReference>
<keyword evidence="2" id="KW-1185">Reference proteome</keyword>
<dbReference type="PANTHER" id="PTHR21015:SF22">
    <property type="entry name" value="GLYCOSYLTRANSFERASE"/>
    <property type="match status" value="1"/>
</dbReference>
<dbReference type="Gene3D" id="3.40.50.2000">
    <property type="entry name" value="Glycogen Phosphorylase B"/>
    <property type="match status" value="2"/>
</dbReference>
<evidence type="ECO:0000313" key="1">
    <source>
        <dbReference type="EMBL" id="MDL9978194.1"/>
    </source>
</evidence>
<dbReference type="SUPFAM" id="SSF53756">
    <property type="entry name" value="UDP-Glycosyltransferase/glycogen phosphorylase"/>
    <property type="match status" value="1"/>
</dbReference>
<organism evidence="1 2">
    <name type="scientific">Microbacterium candidum</name>
    <dbReference type="NCBI Taxonomy" id="3041922"/>
    <lineage>
        <taxon>Bacteria</taxon>
        <taxon>Bacillati</taxon>
        <taxon>Actinomycetota</taxon>
        <taxon>Actinomycetes</taxon>
        <taxon>Micrococcales</taxon>
        <taxon>Microbacteriaceae</taxon>
        <taxon>Microbacterium</taxon>
    </lineage>
</organism>
<dbReference type="CDD" id="cd03784">
    <property type="entry name" value="GT1_Gtf-like"/>
    <property type="match status" value="1"/>
</dbReference>
<sequence>MRILIASVPAAGHFNPLTAPAVRLHERGHDVRWYAGPIYGPKAEALGIPVIPYREAVEITADNLNELFPERARLHGPKAIAFDADAFFSRPVRAMFDDVRAIRAGFPFDAMFIDGAFYAGYLVAKKLGVPVFAQGSIAAPSVRNPGDVTPFFSLRPPRTAVGRVVNRIARSVVIASGRQGTDRFNAVLADEGLPPIGEAEFMDCTMQPDAARRTFVVGIPELEFPGLALPPNNEWVGALLPQPRRTAVPLDPRIASWPGRVIVVTQGTVDTDPEKLIVPTIEALRGSGALIVAATGGMRTDELRRRFAGPDVVVEDFMDFERAFATTDLYVTNGGMGGVLLALTHGVPMLTAGTREGKGDINARLAYRGLAVDLRTETPSVRAIRRGADRALADDRMRGRVAEVQRLLAGYDSVGLVVEGIEEEVSAARITALDG</sequence>
<dbReference type="RefSeq" id="WP_286286381.1">
    <property type="nucleotide sequence ID" value="NZ_JASXSZ010000001.1"/>
</dbReference>
<protein>
    <submittedName>
        <fullName evidence="1">Glycosyltransferase</fullName>
    </submittedName>
</protein>
<accession>A0ABT7MUS2</accession>
<dbReference type="EMBL" id="JASXSZ010000001">
    <property type="protein sequence ID" value="MDL9978194.1"/>
    <property type="molecule type" value="Genomic_DNA"/>
</dbReference>
<name>A0ABT7MUS2_9MICO</name>
<dbReference type="PANTHER" id="PTHR21015">
    <property type="entry name" value="UDP-N-ACETYLGLUCOSAMINE--N-ACETYLMURAMYL-(PENTAPEPTIDE) PYROPHOSPHORYL-UNDECAPRENOL N-ACETYLGLUCOSAMINE TRANSFERASE 1"/>
    <property type="match status" value="1"/>
</dbReference>
<gene>
    <name evidence="1" type="ORF">QSV35_02510</name>
</gene>
<proteinExistence type="predicted"/>